<gene>
    <name evidence="2" type="ORF">H9771_05615</name>
</gene>
<dbReference type="InterPro" id="IPR029063">
    <property type="entry name" value="SAM-dependent_MTases_sf"/>
</dbReference>
<evidence type="ECO:0000259" key="1">
    <source>
        <dbReference type="Pfam" id="PF08242"/>
    </source>
</evidence>
<name>A0A9D2MGH1_9FIRM</name>
<sequence length="284" mass="32235">MESQTVFEKGWELDRLTVQNQLLRECELPVYQKLLEGKSGLRLLDVGCNDGSKTMDRFDLPQVERIMGLEYNEGLARRAQEKYGGGKASFHSCDLEDPDFPVQMAGLMEADGIEGFDLIYISFVLMHLKRPDLMLARLRPLLAPGGCLLIEEADDAACRLEPDEQGLFRQFIQMLPVDPYAGNRRCGEQVAGWLERCGYREIADTRVAVTAEGGQKKKKENIFEIFFSYLPQDLSELWRSEPNNATYAFCVRWLDQNYEALRAAVISRETSLNMGIRIISCGAE</sequence>
<evidence type="ECO:0000313" key="2">
    <source>
        <dbReference type="EMBL" id="HJB59118.1"/>
    </source>
</evidence>
<protein>
    <submittedName>
        <fullName evidence="2">Class I SAM-dependent methyltransferase</fullName>
    </submittedName>
</protein>
<dbReference type="SUPFAM" id="SSF53335">
    <property type="entry name" value="S-adenosyl-L-methionine-dependent methyltransferases"/>
    <property type="match status" value="1"/>
</dbReference>
<dbReference type="PANTHER" id="PTHR43861">
    <property type="entry name" value="TRANS-ACONITATE 2-METHYLTRANSFERASE-RELATED"/>
    <property type="match status" value="1"/>
</dbReference>
<evidence type="ECO:0000313" key="3">
    <source>
        <dbReference type="Proteomes" id="UP000824211"/>
    </source>
</evidence>
<dbReference type="InterPro" id="IPR013217">
    <property type="entry name" value="Methyltransf_12"/>
</dbReference>
<dbReference type="Proteomes" id="UP000824211">
    <property type="component" value="Unassembled WGS sequence"/>
</dbReference>
<accession>A0A9D2MGH1</accession>
<feature type="domain" description="Methyltransferase type 12" evidence="1">
    <location>
        <begin position="44"/>
        <end position="148"/>
    </location>
</feature>
<dbReference type="GO" id="GO:0032259">
    <property type="term" value="P:methylation"/>
    <property type="evidence" value="ECO:0007669"/>
    <property type="project" value="UniProtKB-KW"/>
</dbReference>
<comment type="caution">
    <text evidence="2">The sequence shown here is derived from an EMBL/GenBank/DDBJ whole genome shotgun (WGS) entry which is preliminary data.</text>
</comment>
<organism evidence="2 3">
    <name type="scientific">Candidatus Faecalibacterium faecipullorum</name>
    <dbReference type="NCBI Taxonomy" id="2838578"/>
    <lineage>
        <taxon>Bacteria</taxon>
        <taxon>Bacillati</taxon>
        <taxon>Bacillota</taxon>
        <taxon>Clostridia</taxon>
        <taxon>Eubacteriales</taxon>
        <taxon>Oscillospiraceae</taxon>
        <taxon>Faecalibacterium</taxon>
    </lineage>
</organism>
<dbReference type="GO" id="GO:0008168">
    <property type="term" value="F:methyltransferase activity"/>
    <property type="evidence" value="ECO:0007669"/>
    <property type="project" value="UniProtKB-KW"/>
</dbReference>
<dbReference type="Pfam" id="PF08242">
    <property type="entry name" value="Methyltransf_12"/>
    <property type="match status" value="1"/>
</dbReference>
<keyword evidence="2" id="KW-0808">Transferase</keyword>
<proteinExistence type="predicted"/>
<dbReference type="CDD" id="cd02440">
    <property type="entry name" value="AdoMet_MTases"/>
    <property type="match status" value="1"/>
</dbReference>
<keyword evidence="2" id="KW-0489">Methyltransferase</keyword>
<reference evidence="2" key="1">
    <citation type="journal article" date="2021" name="PeerJ">
        <title>Extensive microbial diversity within the chicken gut microbiome revealed by metagenomics and culture.</title>
        <authorList>
            <person name="Gilroy R."/>
            <person name="Ravi A."/>
            <person name="Getino M."/>
            <person name="Pursley I."/>
            <person name="Horton D.L."/>
            <person name="Alikhan N.F."/>
            <person name="Baker D."/>
            <person name="Gharbi K."/>
            <person name="Hall N."/>
            <person name="Watson M."/>
            <person name="Adriaenssens E.M."/>
            <person name="Foster-Nyarko E."/>
            <person name="Jarju S."/>
            <person name="Secka A."/>
            <person name="Antonio M."/>
            <person name="Oren A."/>
            <person name="Chaudhuri R.R."/>
            <person name="La Ragione R."/>
            <person name="Hildebrand F."/>
            <person name="Pallen M.J."/>
        </authorList>
    </citation>
    <scope>NUCLEOTIDE SEQUENCE</scope>
    <source>
        <strain evidence="2">ChiHjej9B8-13557</strain>
    </source>
</reference>
<dbReference type="EMBL" id="DWXX01000096">
    <property type="protein sequence ID" value="HJB59118.1"/>
    <property type="molecule type" value="Genomic_DNA"/>
</dbReference>
<dbReference type="PANTHER" id="PTHR43861:SF1">
    <property type="entry name" value="TRANS-ACONITATE 2-METHYLTRANSFERASE"/>
    <property type="match status" value="1"/>
</dbReference>
<reference evidence="2" key="2">
    <citation type="submission" date="2021-04" db="EMBL/GenBank/DDBJ databases">
        <authorList>
            <person name="Gilroy R."/>
        </authorList>
    </citation>
    <scope>NUCLEOTIDE SEQUENCE</scope>
    <source>
        <strain evidence="2">ChiHjej9B8-13557</strain>
    </source>
</reference>
<dbReference type="Gene3D" id="3.40.50.150">
    <property type="entry name" value="Vaccinia Virus protein VP39"/>
    <property type="match status" value="1"/>
</dbReference>
<dbReference type="AlphaFoldDB" id="A0A9D2MGH1"/>